<feature type="transmembrane region" description="Helical" evidence="1">
    <location>
        <begin position="37"/>
        <end position="56"/>
    </location>
</feature>
<proteinExistence type="predicted"/>
<organism evidence="2 3">
    <name type="scientific">Roseivirga echinicomitans</name>
    <dbReference type="NCBI Taxonomy" id="296218"/>
    <lineage>
        <taxon>Bacteria</taxon>
        <taxon>Pseudomonadati</taxon>
        <taxon>Bacteroidota</taxon>
        <taxon>Cytophagia</taxon>
        <taxon>Cytophagales</taxon>
        <taxon>Roseivirgaceae</taxon>
        <taxon>Roseivirga</taxon>
    </lineage>
</organism>
<evidence type="ECO:0000256" key="1">
    <source>
        <dbReference type="SAM" id="Phobius"/>
    </source>
</evidence>
<protein>
    <submittedName>
        <fullName evidence="2">Uncharacterized protein</fullName>
    </submittedName>
</protein>
<keyword evidence="1" id="KW-0472">Membrane</keyword>
<dbReference type="EMBL" id="LRDB01000003">
    <property type="protein sequence ID" value="KYG82377.1"/>
    <property type="molecule type" value="Genomic_DNA"/>
</dbReference>
<keyword evidence="3" id="KW-1185">Reference proteome</keyword>
<dbReference type="Proteomes" id="UP000075615">
    <property type="component" value="Unassembled WGS sequence"/>
</dbReference>
<reference evidence="2 3" key="1">
    <citation type="submission" date="2016-01" db="EMBL/GenBank/DDBJ databases">
        <title>Genome sequencing of Roseivirga echinicomitans KMM 6058.</title>
        <authorList>
            <person name="Selvaratnam C."/>
            <person name="Thevarajoo S."/>
            <person name="Goh K.M."/>
            <person name="Ee R."/>
            <person name="Chan K.-G."/>
            <person name="Chong C.S."/>
        </authorList>
    </citation>
    <scope>NUCLEOTIDE SEQUENCE [LARGE SCALE GENOMIC DNA]</scope>
    <source>
        <strain evidence="2 3">KMM 6058</strain>
    </source>
</reference>
<sequence length="86" mass="10088">MVVGLTKLGIRFYDLIVKKPAWESHVPQTIFLSKKIIILYLKLLISTFPIFSFRITNRTLQWIHNILVVLIYVTALLVNQKLQNIH</sequence>
<keyword evidence="1" id="KW-0812">Transmembrane</keyword>
<keyword evidence="1" id="KW-1133">Transmembrane helix</keyword>
<feature type="transmembrane region" description="Helical" evidence="1">
    <location>
        <begin position="62"/>
        <end position="79"/>
    </location>
</feature>
<accession>A0A150XUF4</accession>
<comment type="caution">
    <text evidence="2">The sequence shown here is derived from an EMBL/GenBank/DDBJ whole genome shotgun (WGS) entry which is preliminary data.</text>
</comment>
<dbReference type="STRING" id="296218.AWN68_14020"/>
<name>A0A150XUF4_9BACT</name>
<gene>
    <name evidence="2" type="ORF">AWN68_14020</name>
</gene>
<evidence type="ECO:0000313" key="3">
    <source>
        <dbReference type="Proteomes" id="UP000075615"/>
    </source>
</evidence>
<evidence type="ECO:0000313" key="2">
    <source>
        <dbReference type="EMBL" id="KYG82377.1"/>
    </source>
</evidence>
<dbReference type="AlphaFoldDB" id="A0A150XUF4"/>